<evidence type="ECO:0000256" key="5">
    <source>
        <dbReference type="HAMAP-Rule" id="MF_01928"/>
    </source>
</evidence>
<dbReference type="InterPro" id="IPR013815">
    <property type="entry name" value="ATP_grasp_subdomain_1"/>
</dbReference>
<evidence type="ECO:0000256" key="6">
    <source>
        <dbReference type="RuleBase" id="RU361200"/>
    </source>
</evidence>
<feature type="binding site" evidence="5">
    <location>
        <position position="115"/>
    </location>
    <ligand>
        <name>ATP</name>
        <dbReference type="ChEBI" id="CHEBI:30616"/>
    </ligand>
</feature>
<evidence type="ECO:0000256" key="4">
    <source>
        <dbReference type="ARBA" id="ARBA00022840"/>
    </source>
</evidence>
<dbReference type="AlphaFoldDB" id="A0A918KNH1"/>
<dbReference type="InterPro" id="IPR005875">
    <property type="entry name" value="PurK"/>
</dbReference>
<comment type="catalytic activity">
    <reaction evidence="5 6">
        <text>5-amino-1-(5-phospho-beta-D-ribosyl)imidazole + hydrogencarbonate + ATP = 5-carboxyamino-1-(5-phospho-D-ribosyl)imidazole + ADP + phosphate + 2 H(+)</text>
        <dbReference type="Rhea" id="RHEA:19317"/>
        <dbReference type="ChEBI" id="CHEBI:15378"/>
        <dbReference type="ChEBI" id="CHEBI:17544"/>
        <dbReference type="ChEBI" id="CHEBI:30616"/>
        <dbReference type="ChEBI" id="CHEBI:43474"/>
        <dbReference type="ChEBI" id="CHEBI:58730"/>
        <dbReference type="ChEBI" id="CHEBI:137981"/>
        <dbReference type="ChEBI" id="CHEBI:456216"/>
        <dbReference type="EC" id="6.3.4.18"/>
    </reaction>
</comment>
<dbReference type="InterPro" id="IPR040686">
    <property type="entry name" value="PurK_C"/>
</dbReference>
<comment type="pathway">
    <text evidence="5 6">Purine metabolism; IMP biosynthesis via de novo pathway; 5-amino-1-(5-phospho-D-ribosyl)imidazole-4-carboxylate from 5-amino-1-(5-phospho-D-ribosyl)imidazole (N5-CAIR route): step 1/2.</text>
</comment>
<feature type="binding site" evidence="5">
    <location>
        <begin position="273"/>
        <end position="274"/>
    </location>
    <ligand>
        <name>ATP</name>
        <dbReference type="ChEBI" id="CHEBI:30616"/>
    </ligand>
</feature>
<dbReference type="PROSITE" id="PS00065">
    <property type="entry name" value="D_2_HYDROXYACID_DH_1"/>
    <property type="match status" value="1"/>
</dbReference>
<evidence type="ECO:0000256" key="1">
    <source>
        <dbReference type="ARBA" id="ARBA00022598"/>
    </source>
</evidence>
<sequence length="364" mass="38785">MNAESPRGAQTVLAPGATLGILGGGQLGRMLAVAASRLGLHVHIYSPSSDCPAASVAETLSIGAFDDVEAIIDFAKTCDAVTYEFENVPAMSAKGAASVSPLRPGARALDVSQDRLVEKSFLRAQVGVDVAGFEDVGSVYDLKRAVKRLGLPCVLKTRRLGYDGKGQVIIRAAEEIDAAWNTLAPAPCILEAFIPFAREVSVVAARGLDGQIKAYPLTENVHLNHILHTSTAPAAQDDGSAAKIAAQILEHLDYVGVMGVEFFQMPDGRLIVNEIAPRVHNSGHWTQDGGCTDQFEQHVRAVAGWPLGDATPSRRVVMTNLIGDDVNAWATLAAEPGTRIHLYGKSDIRKGRKMGHVNRVIDEV</sequence>
<dbReference type="InterPro" id="IPR011761">
    <property type="entry name" value="ATP-grasp"/>
</dbReference>
<keyword evidence="4 5" id="KW-0067">ATP-binding</keyword>
<accession>A0A918KNH1</accession>
<comment type="function">
    <text evidence="6">Catalyzes the ATP-dependent conversion of 5-aminoimidazole ribonucleotide (AIR) and HCO(3)- to N5-carboxyaminoimidazole ribonucleotide (N5-CAIR).</text>
</comment>
<dbReference type="EC" id="6.3.4.18" evidence="5 6"/>
<keyword evidence="2 5" id="KW-0547">Nucleotide-binding</keyword>
<dbReference type="EMBL" id="BMYV01000002">
    <property type="protein sequence ID" value="GGX69060.1"/>
    <property type="molecule type" value="Genomic_DNA"/>
</dbReference>
<evidence type="ECO:0000256" key="2">
    <source>
        <dbReference type="ARBA" id="ARBA00022741"/>
    </source>
</evidence>
<dbReference type="GO" id="GO:0016616">
    <property type="term" value="F:oxidoreductase activity, acting on the CH-OH group of donors, NAD or NADP as acceptor"/>
    <property type="evidence" value="ECO:0007669"/>
    <property type="project" value="UniProtKB-ARBA"/>
</dbReference>
<dbReference type="GO" id="GO:0005524">
    <property type="term" value="F:ATP binding"/>
    <property type="evidence" value="ECO:0007669"/>
    <property type="project" value="UniProtKB-UniRule"/>
</dbReference>
<comment type="function">
    <text evidence="5">Catalyzes the ATP-dependent conversion of 5-aminoimidazole ribonucleotide (AIR) and HCO(3)(-) to N5-carboxyaminoimidazole ribonucleotide (N5-CAIR).</text>
</comment>
<protein>
    <recommendedName>
        <fullName evidence="5 6">N5-carboxyaminoimidazole ribonucleotide synthase</fullName>
        <shortName evidence="5 6">N5-CAIR synthase</shortName>
        <ecNumber evidence="5 6">6.3.4.18</ecNumber>
    </recommendedName>
    <alternativeName>
        <fullName evidence="5 6">5-(carboxyamino)imidazole ribonucleotide synthetase</fullName>
    </alternativeName>
</protein>
<evidence type="ECO:0000256" key="3">
    <source>
        <dbReference type="ARBA" id="ARBA00022755"/>
    </source>
</evidence>
<dbReference type="PROSITE" id="PS50975">
    <property type="entry name" value="ATP_GRASP"/>
    <property type="match status" value="1"/>
</dbReference>
<reference evidence="8 9" key="1">
    <citation type="journal article" date="2014" name="Int. J. Syst. Evol. Microbiol.">
        <title>Complete genome sequence of Corynebacterium casei LMG S-19264T (=DSM 44701T), isolated from a smear-ripened cheese.</title>
        <authorList>
            <consortium name="US DOE Joint Genome Institute (JGI-PGF)"/>
            <person name="Walter F."/>
            <person name="Albersmeier A."/>
            <person name="Kalinowski J."/>
            <person name="Ruckert C."/>
        </authorList>
    </citation>
    <scope>NUCLEOTIDE SEQUENCE [LARGE SCALE GENOMIC DNA]</scope>
    <source>
        <strain evidence="8 9">KCTC 23968</strain>
    </source>
</reference>
<feature type="domain" description="ATP-grasp" evidence="7">
    <location>
        <begin position="120"/>
        <end position="303"/>
    </location>
</feature>
<organism evidence="8 9">
    <name type="scientific">Litorimonas cladophorae</name>
    <dbReference type="NCBI Taxonomy" id="1220491"/>
    <lineage>
        <taxon>Bacteria</taxon>
        <taxon>Pseudomonadati</taxon>
        <taxon>Pseudomonadota</taxon>
        <taxon>Alphaproteobacteria</taxon>
        <taxon>Maricaulales</taxon>
        <taxon>Robiginitomaculaceae</taxon>
    </lineage>
</organism>
<dbReference type="GO" id="GO:0046872">
    <property type="term" value="F:metal ion binding"/>
    <property type="evidence" value="ECO:0007669"/>
    <property type="project" value="InterPro"/>
</dbReference>
<evidence type="ECO:0000259" key="7">
    <source>
        <dbReference type="PROSITE" id="PS50975"/>
    </source>
</evidence>
<feature type="binding site" evidence="5">
    <location>
        <begin position="191"/>
        <end position="194"/>
    </location>
    <ligand>
        <name>ATP</name>
        <dbReference type="ChEBI" id="CHEBI:30616"/>
    </ligand>
</feature>
<dbReference type="PANTHER" id="PTHR11609">
    <property type="entry name" value="PURINE BIOSYNTHESIS PROTEIN 6/7, PUR6/7"/>
    <property type="match status" value="1"/>
</dbReference>
<dbReference type="Gene3D" id="3.40.50.20">
    <property type="match status" value="1"/>
</dbReference>
<dbReference type="Gene3D" id="3.30.470.20">
    <property type="entry name" value="ATP-grasp fold, B domain"/>
    <property type="match status" value="1"/>
</dbReference>
<dbReference type="Pfam" id="PF22660">
    <property type="entry name" value="RS_preATP-grasp-like"/>
    <property type="match status" value="1"/>
</dbReference>
<dbReference type="SUPFAM" id="SSF52440">
    <property type="entry name" value="PreATP-grasp domain"/>
    <property type="match status" value="1"/>
</dbReference>
<dbReference type="FunFam" id="3.30.470.20:FF:000029">
    <property type="entry name" value="N5-carboxyaminoimidazole ribonucleotide synthase"/>
    <property type="match status" value="1"/>
</dbReference>
<name>A0A918KNH1_9PROT</name>
<keyword evidence="9" id="KW-1185">Reference proteome</keyword>
<dbReference type="HAMAP" id="MF_01928">
    <property type="entry name" value="PurK"/>
    <property type="match status" value="1"/>
</dbReference>
<evidence type="ECO:0000313" key="9">
    <source>
        <dbReference type="Proteomes" id="UP000600865"/>
    </source>
</evidence>
<dbReference type="InterPro" id="IPR054350">
    <property type="entry name" value="PurT/PurK_preATP-grasp"/>
</dbReference>
<feature type="binding site" evidence="5">
    <location>
        <position position="199"/>
    </location>
    <ligand>
        <name>ATP</name>
        <dbReference type="ChEBI" id="CHEBI:30616"/>
    </ligand>
</feature>
<dbReference type="NCBIfam" id="NF004676">
    <property type="entry name" value="PRK06019.1-2"/>
    <property type="match status" value="1"/>
</dbReference>
<dbReference type="Pfam" id="PF17769">
    <property type="entry name" value="PurK_C"/>
    <property type="match status" value="1"/>
</dbReference>
<dbReference type="SUPFAM" id="SSF56059">
    <property type="entry name" value="Glutathione synthetase ATP-binding domain-like"/>
    <property type="match status" value="1"/>
</dbReference>
<dbReference type="NCBIfam" id="NF004675">
    <property type="entry name" value="PRK06019.1-1"/>
    <property type="match status" value="1"/>
</dbReference>
<dbReference type="GO" id="GO:0006189">
    <property type="term" value="P:'de novo' IMP biosynthetic process"/>
    <property type="evidence" value="ECO:0007669"/>
    <property type="project" value="UniProtKB-UniRule"/>
</dbReference>
<dbReference type="InterPro" id="IPR016185">
    <property type="entry name" value="PreATP-grasp_dom_sf"/>
</dbReference>
<proteinExistence type="inferred from homology"/>
<dbReference type="InterPro" id="IPR011054">
    <property type="entry name" value="Rudment_hybrid_motif"/>
</dbReference>
<feature type="binding site" evidence="5">
    <location>
        <begin position="161"/>
        <end position="167"/>
    </location>
    <ligand>
        <name>ATP</name>
        <dbReference type="ChEBI" id="CHEBI:30616"/>
    </ligand>
</feature>
<dbReference type="SUPFAM" id="SSF51246">
    <property type="entry name" value="Rudiment single hybrid motif"/>
    <property type="match status" value="1"/>
</dbReference>
<feature type="binding site" evidence="5">
    <location>
        <position position="222"/>
    </location>
    <ligand>
        <name>ATP</name>
        <dbReference type="ChEBI" id="CHEBI:30616"/>
    </ligand>
</feature>
<dbReference type="Gene3D" id="3.30.1490.20">
    <property type="entry name" value="ATP-grasp fold, A domain"/>
    <property type="match status" value="1"/>
</dbReference>
<dbReference type="InterPro" id="IPR003135">
    <property type="entry name" value="ATP-grasp_carboxylate-amine"/>
</dbReference>
<dbReference type="GO" id="GO:0005829">
    <property type="term" value="C:cytosol"/>
    <property type="evidence" value="ECO:0007669"/>
    <property type="project" value="TreeGrafter"/>
</dbReference>
<dbReference type="NCBIfam" id="TIGR01161">
    <property type="entry name" value="purK"/>
    <property type="match status" value="1"/>
</dbReference>
<comment type="caution">
    <text evidence="8">The sequence shown here is derived from an EMBL/GenBank/DDBJ whole genome shotgun (WGS) entry which is preliminary data.</text>
</comment>
<dbReference type="FunFam" id="3.30.1490.20:FF:000015">
    <property type="entry name" value="N5-carboxyaminoimidazole ribonucleotide synthase"/>
    <property type="match status" value="1"/>
</dbReference>
<keyword evidence="1 5" id="KW-0436">Ligase</keyword>
<dbReference type="PANTHER" id="PTHR11609:SF5">
    <property type="entry name" value="PHOSPHORIBOSYLAMINOIMIDAZOLE CARBOXYLASE"/>
    <property type="match status" value="1"/>
</dbReference>
<keyword evidence="3 5" id="KW-0658">Purine biosynthesis</keyword>
<evidence type="ECO:0000313" key="8">
    <source>
        <dbReference type="EMBL" id="GGX69060.1"/>
    </source>
</evidence>
<comment type="similarity">
    <text evidence="5 6">Belongs to the PurK/PurT family.</text>
</comment>
<dbReference type="Pfam" id="PF02222">
    <property type="entry name" value="ATP-grasp"/>
    <property type="match status" value="1"/>
</dbReference>
<gene>
    <name evidence="5 6 8" type="primary">purK</name>
    <name evidence="8" type="ORF">GCM10011309_18700</name>
</gene>
<dbReference type="GO" id="GO:0034028">
    <property type="term" value="F:5-(carboxyamino)imidazole ribonucleotide synthase activity"/>
    <property type="evidence" value="ECO:0007669"/>
    <property type="project" value="UniProtKB-UniRule"/>
</dbReference>
<dbReference type="RefSeq" id="WP_189584776.1">
    <property type="nucleotide sequence ID" value="NZ_BMYV01000002.1"/>
</dbReference>
<dbReference type="InterPro" id="IPR029752">
    <property type="entry name" value="D-isomer_DH_CS1"/>
</dbReference>
<dbReference type="Proteomes" id="UP000600865">
    <property type="component" value="Unassembled WGS sequence"/>
</dbReference>
<comment type="subunit">
    <text evidence="5 6">Homodimer.</text>
</comment>
<dbReference type="NCBIfam" id="NF004679">
    <property type="entry name" value="PRK06019.1-5"/>
    <property type="match status" value="1"/>
</dbReference>
<dbReference type="GO" id="GO:0004638">
    <property type="term" value="F:phosphoribosylaminoimidazole carboxylase activity"/>
    <property type="evidence" value="ECO:0007669"/>
    <property type="project" value="InterPro"/>
</dbReference>
<feature type="binding site" evidence="5">
    <location>
        <position position="156"/>
    </location>
    <ligand>
        <name>ATP</name>
        <dbReference type="ChEBI" id="CHEBI:30616"/>
    </ligand>
</feature>